<dbReference type="OrthoDB" id="9947020at2759"/>
<keyword evidence="4" id="KW-1185">Reference proteome</keyword>
<accession>A0A401Q5X3</accession>
<sequence>VPSVTRMNRWILITFLLSITKPTRATDITDIVNRTGTTELAENATPHSSPLAATEQPDTPLAATEQPDTPLAATEQPDTPLAATEHQDTASVAPAPETLLKGNGSAVTESPGSVELLSEPVDAQEPVGDCGQAGSPGEMQLLGNAISKFGLDLFKEVLQETTKPNVVISPLSIALGLAQLSL</sequence>
<dbReference type="Gene3D" id="3.30.497.10">
    <property type="entry name" value="Antithrombin, subunit I, domain 2"/>
    <property type="match status" value="1"/>
</dbReference>
<dbReference type="Proteomes" id="UP000288216">
    <property type="component" value="Unassembled WGS sequence"/>
</dbReference>
<protein>
    <submittedName>
        <fullName evidence="3">Uncharacterized protein</fullName>
    </submittedName>
</protein>
<evidence type="ECO:0000256" key="1">
    <source>
        <dbReference type="SAM" id="MobiDB-lite"/>
    </source>
</evidence>
<proteinExistence type="predicted"/>
<comment type="caution">
    <text evidence="3">The sequence shown here is derived from an EMBL/GenBank/DDBJ whole genome shotgun (WGS) entry which is preliminary data.</text>
</comment>
<reference evidence="3 4" key="1">
    <citation type="journal article" date="2018" name="Nat. Ecol. Evol.">
        <title>Shark genomes provide insights into elasmobranch evolution and the origin of vertebrates.</title>
        <authorList>
            <person name="Hara Y"/>
            <person name="Yamaguchi K"/>
            <person name="Onimaru K"/>
            <person name="Kadota M"/>
            <person name="Koyanagi M"/>
            <person name="Keeley SD"/>
            <person name="Tatsumi K"/>
            <person name="Tanaka K"/>
            <person name="Motone F"/>
            <person name="Kageyama Y"/>
            <person name="Nozu R"/>
            <person name="Adachi N"/>
            <person name="Nishimura O"/>
            <person name="Nakagawa R"/>
            <person name="Tanegashima C"/>
            <person name="Kiyatake I"/>
            <person name="Matsumoto R"/>
            <person name="Murakumo K"/>
            <person name="Nishida K"/>
            <person name="Terakita A"/>
            <person name="Kuratani S"/>
            <person name="Sato K"/>
            <person name="Hyodo S Kuraku.S."/>
        </authorList>
    </citation>
    <scope>NUCLEOTIDE SEQUENCE [LARGE SCALE GENOMIC DNA]</scope>
</reference>
<evidence type="ECO:0000313" key="4">
    <source>
        <dbReference type="Proteomes" id="UP000288216"/>
    </source>
</evidence>
<feature type="region of interest" description="Disordered" evidence="1">
    <location>
        <begin position="39"/>
        <end position="76"/>
    </location>
</feature>
<dbReference type="InterPro" id="IPR042178">
    <property type="entry name" value="Serpin_sf_1"/>
</dbReference>
<feature type="signal peptide" evidence="2">
    <location>
        <begin position="1"/>
        <end position="25"/>
    </location>
</feature>
<organism evidence="3 4">
    <name type="scientific">Scyliorhinus torazame</name>
    <name type="common">Cloudy catshark</name>
    <name type="synonym">Catulus torazame</name>
    <dbReference type="NCBI Taxonomy" id="75743"/>
    <lineage>
        <taxon>Eukaryota</taxon>
        <taxon>Metazoa</taxon>
        <taxon>Chordata</taxon>
        <taxon>Craniata</taxon>
        <taxon>Vertebrata</taxon>
        <taxon>Chondrichthyes</taxon>
        <taxon>Elasmobranchii</taxon>
        <taxon>Galeomorphii</taxon>
        <taxon>Galeoidea</taxon>
        <taxon>Carcharhiniformes</taxon>
        <taxon>Scyliorhinidae</taxon>
        <taxon>Scyliorhinus</taxon>
    </lineage>
</organism>
<evidence type="ECO:0000256" key="2">
    <source>
        <dbReference type="SAM" id="SignalP"/>
    </source>
</evidence>
<dbReference type="AlphaFoldDB" id="A0A401Q5X3"/>
<name>A0A401Q5X3_SCYTO</name>
<dbReference type="SUPFAM" id="SSF56574">
    <property type="entry name" value="Serpins"/>
    <property type="match status" value="1"/>
</dbReference>
<evidence type="ECO:0000313" key="3">
    <source>
        <dbReference type="EMBL" id="GCB80752.1"/>
    </source>
</evidence>
<keyword evidence="2" id="KW-0732">Signal</keyword>
<feature type="non-terminal residue" evidence="3">
    <location>
        <position position="182"/>
    </location>
</feature>
<gene>
    <name evidence="3" type="ORF">scyTo_0022923</name>
</gene>
<feature type="compositionally biased region" description="Polar residues" evidence="1">
    <location>
        <begin position="39"/>
        <end position="48"/>
    </location>
</feature>
<feature type="non-terminal residue" evidence="3">
    <location>
        <position position="1"/>
    </location>
</feature>
<dbReference type="InterPro" id="IPR036186">
    <property type="entry name" value="Serpin_sf"/>
</dbReference>
<feature type="chain" id="PRO_5019132709" evidence="2">
    <location>
        <begin position="26"/>
        <end position="182"/>
    </location>
</feature>
<dbReference type="EMBL" id="BFAA01024865">
    <property type="protein sequence ID" value="GCB80752.1"/>
    <property type="molecule type" value="Genomic_DNA"/>
</dbReference>